<evidence type="ECO:0000256" key="7">
    <source>
        <dbReference type="ARBA" id="ARBA00022833"/>
    </source>
</evidence>
<protein>
    <recommendedName>
        <fullName evidence="11">Zinc metalloprotease</fullName>
        <ecNumber evidence="11">3.4.24.-</ecNumber>
    </recommendedName>
</protein>
<dbReference type="NCBIfam" id="TIGR00054">
    <property type="entry name" value="RIP metalloprotease RseP"/>
    <property type="match status" value="1"/>
</dbReference>
<keyword evidence="5 11" id="KW-0812">Transmembrane</keyword>
<dbReference type="Pfam" id="PF02163">
    <property type="entry name" value="Peptidase_M50"/>
    <property type="match status" value="1"/>
</dbReference>
<comment type="similarity">
    <text evidence="3 11">Belongs to the peptidase M50B family.</text>
</comment>
<keyword evidence="9 11" id="KW-0482">Metalloprotease</keyword>
<dbReference type="KEGG" id="sman:C12CBH8_06750"/>
<evidence type="ECO:0000256" key="6">
    <source>
        <dbReference type="ARBA" id="ARBA00022801"/>
    </source>
</evidence>
<evidence type="ECO:0000256" key="3">
    <source>
        <dbReference type="ARBA" id="ARBA00007931"/>
    </source>
</evidence>
<dbReference type="InterPro" id="IPR004387">
    <property type="entry name" value="Pept_M50_Zn"/>
</dbReference>
<evidence type="ECO:0000256" key="10">
    <source>
        <dbReference type="ARBA" id="ARBA00023136"/>
    </source>
</evidence>
<dbReference type="EMBL" id="AP023321">
    <property type="protein sequence ID" value="BCI60036.1"/>
    <property type="molecule type" value="Genomic_DNA"/>
</dbReference>
<dbReference type="GO" id="GO:0006508">
    <property type="term" value="P:proteolysis"/>
    <property type="evidence" value="ECO:0007669"/>
    <property type="project" value="UniProtKB-KW"/>
</dbReference>
<dbReference type="Proteomes" id="UP000593890">
    <property type="component" value="Chromosome"/>
</dbReference>
<accession>A0A7I8D004</accession>
<comment type="subcellular location">
    <subcellularLocation>
        <location evidence="2">Membrane</location>
        <topology evidence="2">Multi-pass membrane protein</topology>
    </subcellularLocation>
</comment>
<evidence type="ECO:0000256" key="2">
    <source>
        <dbReference type="ARBA" id="ARBA00004141"/>
    </source>
</evidence>
<evidence type="ECO:0000256" key="4">
    <source>
        <dbReference type="ARBA" id="ARBA00022670"/>
    </source>
</evidence>
<evidence type="ECO:0000313" key="13">
    <source>
        <dbReference type="EMBL" id="BCI60036.1"/>
    </source>
</evidence>
<reference evidence="14" key="1">
    <citation type="submission" date="2020-07" db="EMBL/GenBank/DDBJ databases">
        <title>Complete genome sequencing of Clostridia bacterium strain 12CBH8.</title>
        <authorList>
            <person name="Sakamoto M."/>
            <person name="Murakami T."/>
            <person name="Mori H."/>
        </authorList>
    </citation>
    <scope>NUCLEOTIDE SEQUENCE [LARGE SCALE GENOMIC DNA]</scope>
    <source>
        <strain evidence="14">12CBH8</strain>
    </source>
</reference>
<dbReference type="InterPro" id="IPR036034">
    <property type="entry name" value="PDZ_sf"/>
</dbReference>
<feature type="domain" description="PDZ" evidence="12">
    <location>
        <begin position="96"/>
        <end position="184"/>
    </location>
</feature>
<dbReference type="SMART" id="SM00228">
    <property type="entry name" value="PDZ"/>
    <property type="match status" value="1"/>
</dbReference>
<feature type="transmembrane region" description="Helical" evidence="11">
    <location>
        <begin position="322"/>
        <end position="341"/>
    </location>
</feature>
<keyword evidence="10 11" id="KW-0472">Membrane</keyword>
<dbReference type="GO" id="GO:0016020">
    <property type="term" value="C:membrane"/>
    <property type="evidence" value="ECO:0007669"/>
    <property type="project" value="UniProtKB-SubCell"/>
</dbReference>
<gene>
    <name evidence="13" type="ORF">C12CBH8_06750</name>
</gene>
<keyword evidence="4 13" id="KW-0645">Protease</keyword>
<proteinExistence type="inferred from homology"/>
<feature type="transmembrane region" description="Helical" evidence="11">
    <location>
        <begin position="276"/>
        <end position="295"/>
    </location>
</feature>
<dbReference type="InterPro" id="IPR001478">
    <property type="entry name" value="PDZ"/>
</dbReference>
<keyword evidence="11" id="KW-0479">Metal-binding</keyword>
<evidence type="ECO:0000256" key="1">
    <source>
        <dbReference type="ARBA" id="ARBA00001947"/>
    </source>
</evidence>
<dbReference type="GO" id="GO:0004222">
    <property type="term" value="F:metalloendopeptidase activity"/>
    <property type="evidence" value="ECO:0007669"/>
    <property type="project" value="InterPro"/>
</dbReference>
<dbReference type="PANTHER" id="PTHR42837:SF2">
    <property type="entry name" value="MEMBRANE METALLOPROTEASE ARASP2, CHLOROPLASTIC-RELATED"/>
    <property type="match status" value="1"/>
</dbReference>
<name>A0A7I8D004_9FIRM</name>
<dbReference type="PANTHER" id="PTHR42837">
    <property type="entry name" value="REGULATOR OF SIGMA-E PROTEASE RSEP"/>
    <property type="match status" value="1"/>
</dbReference>
<dbReference type="EC" id="3.4.24.-" evidence="11"/>
<organism evidence="13 14">
    <name type="scientific">Solibaculum mannosilyticum</name>
    <dbReference type="NCBI Taxonomy" id="2780922"/>
    <lineage>
        <taxon>Bacteria</taxon>
        <taxon>Bacillati</taxon>
        <taxon>Bacillota</taxon>
        <taxon>Clostridia</taxon>
        <taxon>Eubacteriales</taxon>
        <taxon>Oscillospiraceae</taxon>
        <taxon>Solibaculum</taxon>
    </lineage>
</organism>
<dbReference type="Gene3D" id="2.30.42.10">
    <property type="match status" value="1"/>
</dbReference>
<keyword evidence="7 11" id="KW-0862">Zinc</keyword>
<dbReference type="RefSeq" id="WP_246441681.1">
    <property type="nucleotide sequence ID" value="NZ_AP023321.1"/>
</dbReference>
<dbReference type="GO" id="GO:0046872">
    <property type="term" value="F:metal ion binding"/>
    <property type="evidence" value="ECO:0007669"/>
    <property type="project" value="UniProtKB-KW"/>
</dbReference>
<evidence type="ECO:0000256" key="9">
    <source>
        <dbReference type="ARBA" id="ARBA00023049"/>
    </source>
</evidence>
<keyword evidence="6 11" id="KW-0378">Hydrolase</keyword>
<sequence length="351" mass="37963">MIVINIVFTIVITVLVFGVLIFIHELGHFLVAKANGIKVNEFAIGMGPTLLKKQGKETVYALRAFPIGGFVSMEGEDGESQDERAFNHKPVWRRVLVTIAGVVMNLFLGLVLLSIINACFSGNALASTTVSVIEEGAMPGQTGLQVGDRITSINGTAVFVDYDIQFNLLRDNDGVVDIGVERDGQKMTLNGVTFDTEVGEDGVRRIQGFGFKVKPIEKNVWTVVKHSALQTLSVGRLVWLTLVDLVTGNVGMEQLSGPVGTANVISEAAHQGMESFLMLVAFISINLGVFNLLPIPGLDGGRLLFLIIEGIRRKPIPIKYEGIVNFVGLALMMLLLVAVTFNDIVRIIQGG</sequence>
<evidence type="ECO:0000256" key="11">
    <source>
        <dbReference type="RuleBase" id="RU362031"/>
    </source>
</evidence>
<dbReference type="PROSITE" id="PS50106">
    <property type="entry name" value="PDZ"/>
    <property type="match status" value="1"/>
</dbReference>
<comment type="cofactor">
    <cofactor evidence="1 11">
        <name>Zn(2+)</name>
        <dbReference type="ChEBI" id="CHEBI:29105"/>
    </cofactor>
</comment>
<feature type="transmembrane region" description="Helical" evidence="11">
    <location>
        <begin position="6"/>
        <end position="23"/>
    </location>
</feature>
<evidence type="ECO:0000313" key="14">
    <source>
        <dbReference type="Proteomes" id="UP000593890"/>
    </source>
</evidence>
<dbReference type="SUPFAM" id="SSF50156">
    <property type="entry name" value="PDZ domain-like"/>
    <property type="match status" value="1"/>
</dbReference>
<evidence type="ECO:0000259" key="12">
    <source>
        <dbReference type="PROSITE" id="PS50106"/>
    </source>
</evidence>
<dbReference type="AlphaFoldDB" id="A0A7I8D004"/>
<dbReference type="CDD" id="cd06163">
    <property type="entry name" value="S2P-M50_PDZ_RseP-like"/>
    <property type="match status" value="1"/>
</dbReference>
<dbReference type="InterPro" id="IPR008915">
    <property type="entry name" value="Peptidase_M50"/>
</dbReference>
<feature type="transmembrane region" description="Helical" evidence="11">
    <location>
        <begin position="95"/>
        <end position="116"/>
    </location>
</feature>
<evidence type="ECO:0000256" key="5">
    <source>
        <dbReference type="ARBA" id="ARBA00022692"/>
    </source>
</evidence>
<keyword evidence="8 11" id="KW-1133">Transmembrane helix</keyword>
<evidence type="ECO:0000256" key="8">
    <source>
        <dbReference type="ARBA" id="ARBA00022989"/>
    </source>
</evidence>
<keyword evidence="14" id="KW-1185">Reference proteome</keyword>